<accession>A0A0A2LI64</accession>
<keyword evidence="12" id="KW-0325">Glycoprotein</keyword>
<dbReference type="GO" id="GO:0004222">
    <property type="term" value="F:metalloendopeptidase activity"/>
    <property type="evidence" value="ECO:0007669"/>
    <property type="project" value="TreeGrafter"/>
</dbReference>
<dbReference type="Proteomes" id="UP000030129">
    <property type="component" value="Unassembled WGS sequence"/>
</dbReference>
<evidence type="ECO:0000256" key="3">
    <source>
        <dbReference type="ARBA" id="ARBA00004479"/>
    </source>
</evidence>
<evidence type="ECO:0000256" key="8">
    <source>
        <dbReference type="ARBA" id="ARBA00022801"/>
    </source>
</evidence>
<protein>
    <recommendedName>
        <fullName evidence="16">TraB/GumN family protein</fullName>
    </recommendedName>
</protein>
<sequence length="1232" mass="143124">MKKLALLLLLAFSSTLFAQEKKYQSLLWEVSGNGLTKKSYLYGSMHVSDKVSYHLSDAFFKHLLDADMVANESEPSTWIDLYGVLSRDGYDYYGQGKFYSEFYLSPLEKDKMYPLFYMNNFTMNNLLFRTNEHQKEYQEETYLDMFIYRTGRKYNKKTVGLEDTKTSIINIMNADMTNTKPKEENIIALQKILKNNGYDEAMINFYRDKDLDMIDSLTVLSAPEGYLKALLYDRNVVMVKSIDSLAQKGSLFAAVGAAHLPGKKGIIEMLRKKGYTVNPVFDNYTEEGKAKKQEIESYFVQPTYKQYTSPDGTISLPLYKAVIENEDNIESPDLANGGYINVKRLPLIDFLKKDNKPFNHKSLDSLFYENIPGKILDKKFYTQDGYDVYDIKNVTKTGNTQRYRYYITPLEIIVVSMAGEEDYTRKFENDVFSKITLKPITSQWKDITPNRGSFSLKAPSYTIVYGDRVNSKTVSNIEMYSYNPQDKAHYFLLERALSDNNNLENSSFELKRIQYEFYNQLDIDSTQTKMTETPLSFTSVSAIGDKTIRLKSFLKGSKYYLMGAVGANDTDSNMFFDSFEYKPEVSETEYRVYKDTTAGFEVDIPKLQNEYLDFVSKQDYRYGNEKKNYFTTKDNHYSFKLPSGQAVNVWYHQDHKYKKPQSIDSLTVKIRKMITGSDEDEDEDNSEISSISELYVIGENPSYSRNRNFKSAWNSIITKDPLVKHKTEIKNEKTSFDKSTGIYKMEALAVDNKSEQAIKYNLIYRNGKGYLIRTLVDKDYNNNDQQVEKVFNSFRLLPDENEDINSKNRLALFIEDAKSEHDSIRYSALNSVYNLTIEKEDLPTLENFIDTFEFKKDETEALTGLYEKIGELKDKRAIAFLEKQYKKENANTITQFAVLKALNRQKSEEAYRKILELMEYDLPISDNNYELRRLFSGFSNNTEKSKVLFPDIFQFYSINEYHEPILGFTSKLLQSDAVKAKKLKSFKKMILTNAKLELKRVKSRKDKHEINELYQGVPETTELIDYIALLYPFRNDSDVKSFFDNVKKTDVKQANLAISKLNIDNGIIDKNETETLLKDQETLFITYNRLHKKAPELTEGISHTDVAASAIFTIRGLDTKEDSLSFIEKRILPVYSHKAEFYFFRLKNISEDKDPYDYDPDKLIGIAFLQDEKGINPTAFKMINPKTIIDEDEMENYYKEMIDSILNGDKIRASFTKTSDYNSMYGEYGFRY</sequence>
<gene>
    <name evidence="14" type="ORF">Q763_16125</name>
</gene>
<dbReference type="AlphaFoldDB" id="A0A0A2LI64"/>
<evidence type="ECO:0008006" key="16">
    <source>
        <dbReference type="Google" id="ProtNLM"/>
    </source>
</evidence>
<dbReference type="PANTHER" id="PTHR31120:SF6">
    <property type="entry name" value="METALLOPROTEASE TIKI HOMOLOG"/>
    <property type="match status" value="1"/>
</dbReference>
<comment type="cofactor">
    <cofactor evidence="1">
        <name>Mn(2+)</name>
        <dbReference type="ChEBI" id="CHEBI:29035"/>
    </cofactor>
</comment>
<comment type="caution">
    <text evidence="14">The sequence shown here is derived from an EMBL/GenBank/DDBJ whole genome shotgun (WGS) entry which is preliminary data.</text>
</comment>
<keyword evidence="9" id="KW-1133">Transmembrane helix</keyword>
<keyword evidence="8" id="KW-0378">Hydrolase</keyword>
<evidence type="ECO:0000256" key="5">
    <source>
        <dbReference type="ARBA" id="ARBA00022692"/>
    </source>
</evidence>
<evidence type="ECO:0000313" key="14">
    <source>
        <dbReference type="EMBL" id="KGO78916.1"/>
    </source>
</evidence>
<reference evidence="14 15" key="1">
    <citation type="submission" date="2013-09" db="EMBL/GenBank/DDBJ databases">
        <authorList>
            <person name="Zeng Z."/>
            <person name="Chen C."/>
        </authorList>
    </citation>
    <scope>NUCLEOTIDE SEQUENCE [LARGE SCALE GENOMIC DNA]</scope>
    <source>
        <strain evidence="14 15">F44-8</strain>
    </source>
</reference>
<feature type="chain" id="PRO_5002002343" description="TraB/GumN family protein" evidence="13">
    <location>
        <begin position="19"/>
        <end position="1232"/>
    </location>
</feature>
<evidence type="ECO:0000256" key="13">
    <source>
        <dbReference type="SAM" id="SignalP"/>
    </source>
</evidence>
<feature type="signal peptide" evidence="13">
    <location>
        <begin position="1"/>
        <end position="18"/>
    </location>
</feature>
<evidence type="ECO:0000256" key="9">
    <source>
        <dbReference type="ARBA" id="ARBA00022989"/>
    </source>
</evidence>
<dbReference type="GO" id="GO:0016020">
    <property type="term" value="C:membrane"/>
    <property type="evidence" value="ECO:0007669"/>
    <property type="project" value="UniProtKB-SubCell"/>
</dbReference>
<comment type="subcellular location">
    <subcellularLocation>
        <location evidence="3">Membrane</location>
        <topology evidence="3">Single-pass type I membrane protein</topology>
    </subcellularLocation>
</comment>
<dbReference type="eggNOG" id="COG3735">
    <property type="taxonomic scope" value="Bacteria"/>
</dbReference>
<evidence type="ECO:0000256" key="7">
    <source>
        <dbReference type="ARBA" id="ARBA00022729"/>
    </source>
</evidence>
<dbReference type="PANTHER" id="PTHR31120">
    <property type="entry name" value="METALLOPROTEASE TIKI"/>
    <property type="match status" value="1"/>
</dbReference>
<evidence type="ECO:0000256" key="12">
    <source>
        <dbReference type="ARBA" id="ARBA00023180"/>
    </source>
</evidence>
<evidence type="ECO:0000256" key="2">
    <source>
        <dbReference type="ARBA" id="ARBA00001941"/>
    </source>
</evidence>
<dbReference type="RefSeq" id="WP_035135996.1">
    <property type="nucleotide sequence ID" value="NZ_JRLV01000024.1"/>
</dbReference>
<keyword evidence="11" id="KW-0472">Membrane</keyword>
<dbReference type="GO" id="GO:0006508">
    <property type="term" value="P:proteolysis"/>
    <property type="evidence" value="ECO:0007669"/>
    <property type="project" value="UniProtKB-KW"/>
</dbReference>
<evidence type="ECO:0000256" key="10">
    <source>
        <dbReference type="ARBA" id="ARBA00023049"/>
    </source>
</evidence>
<dbReference type="GO" id="GO:0046872">
    <property type="term" value="F:metal ion binding"/>
    <property type="evidence" value="ECO:0007669"/>
    <property type="project" value="UniProtKB-KW"/>
</dbReference>
<keyword evidence="10" id="KW-0482">Metalloprotease</keyword>
<dbReference type="EMBL" id="JRLV01000024">
    <property type="protein sequence ID" value="KGO78916.1"/>
    <property type="molecule type" value="Genomic_DNA"/>
</dbReference>
<dbReference type="InterPro" id="IPR002816">
    <property type="entry name" value="TraB/PrgY/GumN_fam"/>
</dbReference>
<evidence type="ECO:0000256" key="6">
    <source>
        <dbReference type="ARBA" id="ARBA00022723"/>
    </source>
</evidence>
<evidence type="ECO:0000256" key="4">
    <source>
        <dbReference type="ARBA" id="ARBA00022670"/>
    </source>
</evidence>
<keyword evidence="15" id="KW-1185">Reference proteome</keyword>
<keyword evidence="4" id="KW-0645">Protease</keyword>
<proteinExistence type="predicted"/>
<dbReference type="InterPro" id="IPR040230">
    <property type="entry name" value="TIKI1/2-like"/>
</dbReference>
<organism evidence="14 15">
    <name type="scientific">Flavobacterium beibuense F44-8</name>
    <dbReference type="NCBI Taxonomy" id="1406840"/>
    <lineage>
        <taxon>Bacteria</taxon>
        <taxon>Pseudomonadati</taxon>
        <taxon>Bacteroidota</taxon>
        <taxon>Flavobacteriia</taxon>
        <taxon>Flavobacteriales</taxon>
        <taxon>Flavobacteriaceae</taxon>
        <taxon>Flavobacterium</taxon>
    </lineage>
</organism>
<keyword evidence="5" id="KW-0812">Transmembrane</keyword>
<evidence type="ECO:0000256" key="1">
    <source>
        <dbReference type="ARBA" id="ARBA00001936"/>
    </source>
</evidence>
<evidence type="ECO:0000313" key="15">
    <source>
        <dbReference type="Proteomes" id="UP000030129"/>
    </source>
</evidence>
<dbReference type="GO" id="GO:0030178">
    <property type="term" value="P:negative regulation of Wnt signaling pathway"/>
    <property type="evidence" value="ECO:0007669"/>
    <property type="project" value="InterPro"/>
</dbReference>
<keyword evidence="6" id="KW-0479">Metal-binding</keyword>
<name>A0A0A2LI64_9FLAO</name>
<evidence type="ECO:0000256" key="11">
    <source>
        <dbReference type="ARBA" id="ARBA00023136"/>
    </source>
</evidence>
<dbReference type="CDD" id="cd14789">
    <property type="entry name" value="Tiki"/>
    <property type="match status" value="1"/>
</dbReference>
<comment type="cofactor">
    <cofactor evidence="2">
        <name>Co(2+)</name>
        <dbReference type="ChEBI" id="CHEBI:48828"/>
    </cofactor>
</comment>
<dbReference type="Pfam" id="PF01963">
    <property type="entry name" value="TraB_PrgY_gumN"/>
    <property type="match status" value="1"/>
</dbReference>
<keyword evidence="7 13" id="KW-0732">Signal</keyword>
<dbReference type="STRING" id="1406840.Q763_16125"/>